<evidence type="ECO:0000256" key="1">
    <source>
        <dbReference type="SAM" id="Phobius"/>
    </source>
</evidence>
<name>A0A927GH89_9BACT</name>
<evidence type="ECO:0000313" key="2">
    <source>
        <dbReference type="EMBL" id="MBD2757420.1"/>
    </source>
</evidence>
<organism evidence="2 3">
    <name type="scientific">Spirosoma validum</name>
    <dbReference type="NCBI Taxonomy" id="2771355"/>
    <lineage>
        <taxon>Bacteria</taxon>
        <taxon>Pseudomonadati</taxon>
        <taxon>Bacteroidota</taxon>
        <taxon>Cytophagia</taxon>
        <taxon>Cytophagales</taxon>
        <taxon>Cytophagaceae</taxon>
        <taxon>Spirosoma</taxon>
    </lineage>
</organism>
<protein>
    <submittedName>
        <fullName evidence="2">Uncharacterized protein</fullName>
    </submittedName>
</protein>
<feature type="transmembrane region" description="Helical" evidence="1">
    <location>
        <begin position="14"/>
        <end position="31"/>
    </location>
</feature>
<sequence>MPSSTRRPTSVQNASRLLVLCLGIELLSFAFSGSYSIGAVLGVLIGGFLCYLLIRQVYSGANWARLVLVFLISLGFISSLVTFRTGFARNPGATIIDLFSTLFTLLAAALLFTRKSTTWFRDMSRLRSLG</sequence>
<keyword evidence="1" id="KW-0472">Membrane</keyword>
<dbReference type="AlphaFoldDB" id="A0A927GH89"/>
<keyword evidence="1" id="KW-0812">Transmembrane</keyword>
<dbReference type="Proteomes" id="UP000653797">
    <property type="component" value="Unassembled WGS sequence"/>
</dbReference>
<comment type="caution">
    <text evidence="2">The sequence shown here is derived from an EMBL/GenBank/DDBJ whole genome shotgun (WGS) entry which is preliminary data.</text>
</comment>
<proteinExistence type="predicted"/>
<dbReference type="RefSeq" id="WP_191043044.1">
    <property type="nucleotide sequence ID" value="NZ_JACXAA010000022.1"/>
</dbReference>
<accession>A0A927GH89</accession>
<keyword evidence="3" id="KW-1185">Reference proteome</keyword>
<reference evidence="2" key="1">
    <citation type="submission" date="2020-09" db="EMBL/GenBank/DDBJ databases">
        <authorList>
            <person name="Kim M.K."/>
        </authorList>
    </citation>
    <scope>NUCLEOTIDE SEQUENCE</scope>
    <source>
        <strain evidence="2">BT704</strain>
    </source>
</reference>
<keyword evidence="1" id="KW-1133">Transmembrane helix</keyword>
<feature type="transmembrane region" description="Helical" evidence="1">
    <location>
        <begin position="93"/>
        <end position="113"/>
    </location>
</feature>
<gene>
    <name evidence="2" type="ORF">IC230_31410</name>
</gene>
<evidence type="ECO:0000313" key="3">
    <source>
        <dbReference type="Proteomes" id="UP000653797"/>
    </source>
</evidence>
<feature type="transmembrane region" description="Helical" evidence="1">
    <location>
        <begin position="66"/>
        <end position="87"/>
    </location>
</feature>
<feature type="transmembrane region" description="Helical" evidence="1">
    <location>
        <begin position="37"/>
        <end position="54"/>
    </location>
</feature>
<dbReference type="EMBL" id="JACXAA010000022">
    <property type="protein sequence ID" value="MBD2757420.1"/>
    <property type="molecule type" value="Genomic_DNA"/>
</dbReference>